<dbReference type="EMBL" id="CADCUZ010000073">
    <property type="protein sequence ID" value="CAA9416525.1"/>
    <property type="molecule type" value="Genomic_DNA"/>
</dbReference>
<organism evidence="2">
    <name type="scientific">uncultured Rubrobacteraceae bacterium</name>
    <dbReference type="NCBI Taxonomy" id="349277"/>
    <lineage>
        <taxon>Bacteria</taxon>
        <taxon>Bacillati</taxon>
        <taxon>Actinomycetota</taxon>
        <taxon>Rubrobacteria</taxon>
        <taxon>Rubrobacterales</taxon>
        <taxon>Rubrobacteraceae</taxon>
        <taxon>environmental samples</taxon>
    </lineage>
</organism>
<feature type="non-terminal residue" evidence="2">
    <location>
        <position position="37"/>
    </location>
</feature>
<proteinExistence type="predicted"/>
<evidence type="ECO:0000313" key="2">
    <source>
        <dbReference type="EMBL" id="CAA9416525.1"/>
    </source>
</evidence>
<accession>A0A6J4PI38</accession>
<name>A0A6J4PI38_9ACTN</name>
<protein>
    <submittedName>
        <fullName evidence="2">Uncharacterized protein</fullName>
    </submittedName>
</protein>
<reference evidence="2" key="1">
    <citation type="submission" date="2020-02" db="EMBL/GenBank/DDBJ databases">
        <authorList>
            <person name="Meier V. D."/>
        </authorList>
    </citation>
    <scope>NUCLEOTIDE SEQUENCE</scope>
    <source>
        <strain evidence="2">AVDCRST_MAG55</strain>
    </source>
</reference>
<gene>
    <name evidence="2" type="ORF">AVDCRST_MAG55-1687</name>
</gene>
<feature type="region of interest" description="Disordered" evidence="1">
    <location>
        <begin position="1"/>
        <end position="24"/>
    </location>
</feature>
<evidence type="ECO:0000256" key="1">
    <source>
        <dbReference type="SAM" id="MobiDB-lite"/>
    </source>
</evidence>
<feature type="non-terminal residue" evidence="2">
    <location>
        <position position="1"/>
    </location>
</feature>
<dbReference type="AlphaFoldDB" id="A0A6J4PI38"/>
<sequence length="37" mass="4086">VEDPVGGAVHHRARAEGARGADRHRRIQLLQQSTRAI</sequence>